<name>A0A0N4X695_HAEPC</name>
<dbReference type="EMBL" id="UZAF01021667">
    <property type="protein sequence ID" value="VDO79948.1"/>
    <property type="molecule type" value="Genomic_DNA"/>
</dbReference>
<accession>A0A0N4X695</accession>
<reference evidence="3" key="1">
    <citation type="submission" date="2017-02" db="UniProtKB">
        <authorList>
            <consortium name="WormBaseParasite"/>
        </authorList>
    </citation>
    <scope>IDENTIFICATION</scope>
</reference>
<protein>
    <submittedName>
        <fullName evidence="3">Secreted protein</fullName>
    </submittedName>
</protein>
<gene>
    <name evidence="1" type="ORF">HPLM_LOCUS19879</name>
</gene>
<reference evidence="1 2" key="2">
    <citation type="submission" date="2018-11" db="EMBL/GenBank/DDBJ databases">
        <authorList>
            <consortium name="Pathogen Informatics"/>
        </authorList>
    </citation>
    <scope>NUCLEOTIDE SEQUENCE [LARGE SCALE GENOMIC DNA]</scope>
    <source>
        <strain evidence="1 2">MHpl1</strain>
    </source>
</reference>
<dbReference type="AlphaFoldDB" id="A0A0N4X695"/>
<organism evidence="3">
    <name type="scientific">Haemonchus placei</name>
    <name type="common">Barber's pole worm</name>
    <dbReference type="NCBI Taxonomy" id="6290"/>
    <lineage>
        <taxon>Eukaryota</taxon>
        <taxon>Metazoa</taxon>
        <taxon>Ecdysozoa</taxon>
        <taxon>Nematoda</taxon>
        <taxon>Chromadorea</taxon>
        <taxon>Rhabditida</taxon>
        <taxon>Rhabditina</taxon>
        <taxon>Rhabditomorpha</taxon>
        <taxon>Strongyloidea</taxon>
        <taxon>Trichostrongylidae</taxon>
        <taxon>Haemonchus</taxon>
    </lineage>
</organism>
<proteinExistence type="predicted"/>
<evidence type="ECO:0000313" key="1">
    <source>
        <dbReference type="EMBL" id="VDO79948.1"/>
    </source>
</evidence>
<dbReference type="Proteomes" id="UP000268014">
    <property type="component" value="Unassembled WGS sequence"/>
</dbReference>
<dbReference type="WBParaSite" id="HPLM_0001988701-mRNA-1">
    <property type="protein sequence ID" value="HPLM_0001988701-mRNA-1"/>
    <property type="gene ID" value="HPLM_0001988701"/>
</dbReference>
<evidence type="ECO:0000313" key="3">
    <source>
        <dbReference type="WBParaSite" id="HPLM_0001988701-mRNA-1"/>
    </source>
</evidence>
<evidence type="ECO:0000313" key="2">
    <source>
        <dbReference type="Proteomes" id="UP000268014"/>
    </source>
</evidence>
<keyword evidence="2" id="KW-1185">Reference proteome</keyword>
<sequence length="70" mass="8098">MQFPTFFHHFSIVAILRSLKTKVILRSNFSLLYWSIRKRLVVLTTGTVATTEFKVIKFVPFLSVSSTSIF</sequence>